<evidence type="ECO:0000313" key="2">
    <source>
        <dbReference type="Proteomes" id="UP000179920"/>
    </source>
</evidence>
<evidence type="ECO:0000313" key="1">
    <source>
        <dbReference type="EMBL" id="SAM81319.1"/>
    </source>
</evidence>
<sequence>MHDFGGHFAALDNPDALVGDMQEFANKIWPGF</sequence>
<dbReference type="Gene3D" id="3.40.50.1820">
    <property type="entry name" value="alpha/beta hydrolase"/>
    <property type="match status" value="1"/>
</dbReference>
<name>A0A1K0GNE5_9BASI</name>
<accession>A0A1K0GNE5</accession>
<gene>
    <name evidence="1" type="ORF">UBRO_20597</name>
</gene>
<dbReference type="AlphaFoldDB" id="A0A1K0GNE5"/>
<proteinExistence type="predicted"/>
<reference evidence="2" key="1">
    <citation type="submission" date="2016-04" db="EMBL/GenBank/DDBJ databases">
        <authorList>
            <person name="Guldener U."/>
            <person name="Guldener U."/>
        </authorList>
    </citation>
    <scope>NUCLEOTIDE SEQUENCE [LARGE SCALE GENOMIC DNA]</scope>
    <source>
        <strain evidence="2">UB2112</strain>
    </source>
</reference>
<dbReference type="Proteomes" id="UP000179920">
    <property type="component" value="Chromosome IV"/>
</dbReference>
<evidence type="ECO:0008006" key="3">
    <source>
        <dbReference type="Google" id="ProtNLM"/>
    </source>
</evidence>
<dbReference type="EMBL" id="LT558120">
    <property type="protein sequence ID" value="SAM81319.1"/>
    <property type="molecule type" value="Genomic_DNA"/>
</dbReference>
<dbReference type="InterPro" id="IPR029058">
    <property type="entry name" value="AB_hydrolase_fold"/>
</dbReference>
<protein>
    <recommendedName>
        <fullName evidence="3">Epoxide hydrolase</fullName>
    </recommendedName>
</protein>
<organism evidence="1 2">
    <name type="scientific">Ustilago bromivora</name>
    <dbReference type="NCBI Taxonomy" id="307758"/>
    <lineage>
        <taxon>Eukaryota</taxon>
        <taxon>Fungi</taxon>
        <taxon>Dikarya</taxon>
        <taxon>Basidiomycota</taxon>
        <taxon>Ustilaginomycotina</taxon>
        <taxon>Ustilaginomycetes</taxon>
        <taxon>Ustilaginales</taxon>
        <taxon>Ustilaginaceae</taxon>
        <taxon>Ustilago</taxon>
    </lineage>
</organism>
<dbReference type="OrthoDB" id="7130006at2759"/>